<accession>A0A3N4L7P7</accession>
<keyword evidence="1" id="KW-1133">Transmembrane helix</keyword>
<protein>
    <submittedName>
        <fullName evidence="2">Uncharacterized protein</fullName>
    </submittedName>
</protein>
<keyword evidence="1" id="KW-0472">Membrane</keyword>
<dbReference type="Proteomes" id="UP000277580">
    <property type="component" value="Unassembled WGS sequence"/>
</dbReference>
<dbReference type="InParanoid" id="A0A3N4L7P7"/>
<evidence type="ECO:0000313" key="3">
    <source>
        <dbReference type="Proteomes" id="UP000277580"/>
    </source>
</evidence>
<feature type="transmembrane region" description="Helical" evidence="1">
    <location>
        <begin position="46"/>
        <end position="65"/>
    </location>
</feature>
<dbReference type="AlphaFoldDB" id="A0A3N4L7P7"/>
<dbReference type="EMBL" id="ML119120">
    <property type="protein sequence ID" value="RPB14025.1"/>
    <property type="molecule type" value="Genomic_DNA"/>
</dbReference>
<name>A0A3N4L7P7_9PEZI</name>
<gene>
    <name evidence="2" type="ORF">P167DRAFT_90795</name>
</gene>
<keyword evidence="3" id="KW-1185">Reference proteome</keyword>
<evidence type="ECO:0000313" key="2">
    <source>
        <dbReference type="EMBL" id="RPB14025.1"/>
    </source>
</evidence>
<sequence length="91" mass="10350">MNDECGHQPIIGSNHSYRIPRQIWLDNLIRRRGGAIGYLRARRGQWVGISSFFFFSFPFVSRLAVGIKGFFDNDLQGQGYPGFPSSSYTLC</sequence>
<keyword evidence="1" id="KW-0812">Transmembrane</keyword>
<reference evidence="2 3" key="1">
    <citation type="journal article" date="2018" name="Nat. Ecol. Evol.">
        <title>Pezizomycetes genomes reveal the molecular basis of ectomycorrhizal truffle lifestyle.</title>
        <authorList>
            <person name="Murat C."/>
            <person name="Payen T."/>
            <person name="Noel B."/>
            <person name="Kuo A."/>
            <person name="Morin E."/>
            <person name="Chen J."/>
            <person name="Kohler A."/>
            <person name="Krizsan K."/>
            <person name="Balestrini R."/>
            <person name="Da Silva C."/>
            <person name="Montanini B."/>
            <person name="Hainaut M."/>
            <person name="Levati E."/>
            <person name="Barry K.W."/>
            <person name="Belfiori B."/>
            <person name="Cichocki N."/>
            <person name="Clum A."/>
            <person name="Dockter R.B."/>
            <person name="Fauchery L."/>
            <person name="Guy J."/>
            <person name="Iotti M."/>
            <person name="Le Tacon F."/>
            <person name="Lindquist E.A."/>
            <person name="Lipzen A."/>
            <person name="Malagnac F."/>
            <person name="Mello A."/>
            <person name="Molinier V."/>
            <person name="Miyauchi S."/>
            <person name="Poulain J."/>
            <person name="Riccioni C."/>
            <person name="Rubini A."/>
            <person name="Sitrit Y."/>
            <person name="Splivallo R."/>
            <person name="Traeger S."/>
            <person name="Wang M."/>
            <person name="Zifcakova L."/>
            <person name="Wipf D."/>
            <person name="Zambonelli A."/>
            <person name="Paolocci F."/>
            <person name="Nowrousian M."/>
            <person name="Ottonello S."/>
            <person name="Baldrian P."/>
            <person name="Spatafora J.W."/>
            <person name="Henrissat B."/>
            <person name="Nagy L.G."/>
            <person name="Aury J.M."/>
            <person name="Wincker P."/>
            <person name="Grigoriev I.V."/>
            <person name="Bonfante P."/>
            <person name="Martin F.M."/>
        </authorList>
    </citation>
    <scope>NUCLEOTIDE SEQUENCE [LARGE SCALE GENOMIC DNA]</scope>
    <source>
        <strain evidence="2 3">CCBAS932</strain>
    </source>
</reference>
<evidence type="ECO:0000256" key="1">
    <source>
        <dbReference type="SAM" id="Phobius"/>
    </source>
</evidence>
<proteinExistence type="predicted"/>
<organism evidence="2 3">
    <name type="scientific">Morchella conica CCBAS932</name>
    <dbReference type="NCBI Taxonomy" id="1392247"/>
    <lineage>
        <taxon>Eukaryota</taxon>
        <taxon>Fungi</taxon>
        <taxon>Dikarya</taxon>
        <taxon>Ascomycota</taxon>
        <taxon>Pezizomycotina</taxon>
        <taxon>Pezizomycetes</taxon>
        <taxon>Pezizales</taxon>
        <taxon>Morchellaceae</taxon>
        <taxon>Morchella</taxon>
    </lineage>
</organism>